<dbReference type="InterPro" id="IPR036629">
    <property type="entry name" value="YjbJ_sf"/>
</dbReference>
<dbReference type="InterPro" id="IPR008462">
    <property type="entry name" value="CsbD"/>
</dbReference>
<gene>
    <name evidence="3" type="ORF">BN874_2140014</name>
</gene>
<proteinExistence type="inferred from homology"/>
<sequence>MNKQQVKGRYEEAKGKMKEVVGHITGNDDLEAEGKLQKDAGKVQAGVGDVEAEIKQDS</sequence>
<accession>A0A7U7GCD3</accession>
<evidence type="ECO:0000256" key="1">
    <source>
        <dbReference type="ARBA" id="ARBA00009129"/>
    </source>
</evidence>
<dbReference type="Pfam" id="PF05532">
    <property type="entry name" value="CsbD"/>
    <property type="match status" value="1"/>
</dbReference>
<keyword evidence="4" id="KW-1185">Reference proteome</keyword>
<evidence type="ECO:0000313" key="4">
    <source>
        <dbReference type="Proteomes" id="UP000019184"/>
    </source>
</evidence>
<protein>
    <submittedName>
        <fullName evidence="3">CsbD family protein</fullName>
    </submittedName>
</protein>
<dbReference type="Gene3D" id="1.10.1470.10">
    <property type="entry name" value="YjbJ"/>
    <property type="match status" value="1"/>
</dbReference>
<reference evidence="3 4" key="1">
    <citation type="journal article" date="2014" name="ISME J.">
        <title>Candidatus Competibacter-lineage genomes retrieved from metagenomes reveal functional metabolic diversity.</title>
        <authorList>
            <person name="McIlroy S.J."/>
            <person name="Albertsen M."/>
            <person name="Andresen E.K."/>
            <person name="Saunders A.M."/>
            <person name="Kristiansen R."/>
            <person name="Stokholm-Bjerregaard M."/>
            <person name="Nielsen K.L."/>
            <person name="Nielsen P.H."/>
        </authorList>
    </citation>
    <scope>NUCLEOTIDE SEQUENCE [LARGE SCALE GENOMIC DNA]</scope>
    <source>
        <strain evidence="3 4">Run_B_J11</strain>
    </source>
</reference>
<dbReference type="Proteomes" id="UP000019184">
    <property type="component" value="Unassembled WGS sequence"/>
</dbReference>
<organism evidence="3 4">
    <name type="scientific">Candidatus Contendobacter odensis Run_B_J11</name>
    <dbReference type="NCBI Taxonomy" id="1400861"/>
    <lineage>
        <taxon>Bacteria</taxon>
        <taxon>Pseudomonadati</taxon>
        <taxon>Pseudomonadota</taxon>
        <taxon>Gammaproteobacteria</taxon>
        <taxon>Candidatus Competibacteraceae</taxon>
        <taxon>Candidatus Contendibacter</taxon>
    </lineage>
</organism>
<feature type="domain" description="CsbD-like" evidence="2">
    <location>
        <begin position="5"/>
        <end position="55"/>
    </location>
</feature>
<evidence type="ECO:0000259" key="2">
    <source>
        <dbReference type="Pfam" id="PF05532"/>
    </source>
</evidence>
<dbReference type="EMBL" id="CBTK010000129">
    <property type="protein sequence ID" value="CDH45190.1"/>
    <property type="molecule type" value="Genomic_DNA"/>
</dbReference>
<dbReference type="OrthoDB" id="8564562at2"/>
<comment type="caution">
    <text evidence="3">The sequence shown here is derived from an EMBL/GenBank/DDBJ whole genome shotgun (WGS) entry which is preliminary data.</text>
</comment>
<dbReference type="AlphaFoldDB" id="A0A7U7GCD3"/>
<comment type="similarity">
    <text evidence="1">Belongs to the UPF0337 (CsbD) family.</text>
</comment>
<dbReference type="RefSeq" id="WP_034432641.1">
    <property type="nucleotide sequence ID" value="NZ_CBTK010000129.1"/>
</dbReference>
<evidence type="ECO:0000313" key="3">
    <source>
        <dbReference type="EMBL" id="CDH45190.1"/>
    </source>
</evidence>
<dbReference type="SUPFAM" id="SSF69047">
    <property type="entry name" value="Hypothetical protein YjbJ"/>
    <property type="match status" value="1"/>
</dbReference>
<name>A0A7U7GCD3_9GAMM</name>